<dbReference type="EMBL" id="CP006867">
    <property type="protein sequence ID" value="ALU11477.1"/>
    <property type="molecule type" value="Genomic_DNA"/>
</dbReference>
<feature type="binding site" evidence="6">
    <location>
        <position position="69"/>
    </location>
    <ligand>
        <name>spermidine</name>
        <dbReference type="ChEBI" id="CHEBI:57834"/>
    </ligand>
</feature>
<keyword evidence="6 9" id="KW-0745">Spermidine biosynthesis</keyword>
<feature type="binding site" evidence="6">
    <location>
        <position position="172"/>
    </location>
    <ligand>
        <name>S-methyl-5'-thioadenosine</name>
        <dbReference type="ChEBI" id="CHEBI:17509"/>
    </ligand>
</feature>
<name>A0A0U3F1P4_9CREN</name>
<gene>
    <name evidence="6" type="primary">speE</name>
    <name evidence="11" type="ORF">EYM_01450</name>
</gene>
<dbReference type="GeneID" id="30679700"/>
<keyword evidence="2" id="KW-0963">Cytoplasm</keyword>
<dbReference type="InterPro" id="IPR030374">
    <property type="entry name" value="PABS"/>
</dbReference>
<dbReference type="UniPathway" id="UPA00248">
    <property type="reaction ID" value="UER00314"/>
</dbReference>
<proteinExistence type="inferred from homology"/>
<comment type="function">
    <text evidence="6">Catalyzes the irreversible transfer of a propylamine group from the amino donor S-adenosylmethioninamine (decarboxy-AdoMet) to putrescine (1,4-diaminobutane) to yield spermidine.</text>
</comment>
<dbReference type="FunFam" id="3.40.50.150:FF:000088">
    <property type="entry name" value="Polyamine aminopropyltransferase"/>
    <property type="match status" value="1"/>
</dbReference>
<evidence type="ECO:0000256" key="4">
    <source>
        <dbReference type="ARBA" id="ARBA00023115"/>
    </source>
</evidence>
<dbReference type="PROSITE" id="PS51006">
    <property type="entry name" value="PABS_2"/>
    <property type="match status" value="1"/>
</dbReference>
<dbReference type="Pfam" id="PF17284">
    <property type="entry name" value="Spermine_synt_N"/>
    <property type="match status" value="1"/>
</dbReference>
<accession>A0A0U3F1P4</accession>
<comment type="caution">
    <text evidence="6">Lacks conserved residue(s) required for the propagation of feature annotation.</text>
</comment>
<dbReference type="KEGG" id="iis:EYM_01450"/>
<dbReference type="SUPFAM" id="SSF53335">
    <property type="entry name" value="S-adenosyl-L-methionine-dependent methyltransferases"/>
    <property type="match status" value="1"/>
</dbReference>
<dbReference type="GO" id="GO:0008295">
    <property type="term" value="P:spermidine biosynthetic process"/>
    <property type="evidence" value="ECO:0007669"/>
    <property type="project" value="UniProtKB-UniRule"/>
</dbReference>
<dbReference type="Pfam" id="PF01564">
    <property type="entry name" value="Spermine_synth"/>
    <property type="match status" value="1"/>
</dbReference>
<dbReference type="AlphaFoldDB" id="A0A0U3F1P4"/>
<comment type="pathway">
    <text evidence="6">Amine and polyamine biosynthesis; spermidine biosynthesis; spermidine from putrescine: step 1/1.</text>
</comment>
<keyword evidence="12" id="KW-1185">Reference proteome</keyword>
<evidence type="ECO:0000313" key="11">
    <source>
        <dbReference type="EMBL" id="ALU11477.1"/>
    </source>
</evidence>
<comment type="similarity">
    <text evidence="1 6 8">Belongs to the spermidine/spermine synthase family.</text>
</comment>
<comment type="catalytic activity">
    <reaction evidence="5">
        <text>S-adenosyl 3-(methylsulfanyl)propylamine + spermidine = thermospermine + S-methyl-5'-thioadenosine + H(+)</text>
        <dbReference type="Rhea" id="RHEA:30515"/>
        <dbReference type="ChEBI" id="CHEBI:15378"/>
        <dbReference type="ChEBI" id="CHEBI:17509"/>
        <dbReference type="ChEBI" id="CHEBI:57443"/>
        <dbReference type="ChEBI" id="CHEBI:57834"/>
        <dbReference type="ChEBI" id="CHEBI:59903"/>
        <dbReference type="EC" id="2.5.1.79"/>
    </reaction>
</comment>
<sequence>MYKVPLKTFNWFIEVQTPCSAHMHGIEEVYYKGRSQYQEIVVAKLCNVGKALILDGKIQSSEYDEWIYHESLVHPVMIAHPNPKRVAILGGGEGATLREVLKYDVEKVVMVDLDREVVEVAKKFLPEWHKGAFDDPRTELVIKDGRKFLEETEPGSFDVIILDLVDPFEGGPAAKLYTKEFYQLVKRALREGGIMVTQATSTSYTLKMFSVIYRTVKEVFANANGYHSFIQAFDSTWGFVWGSDAINLNELKPEEVDSRIKARVRGELRYYDGLTHLSMTNLPKHVRKAMESETIVSTDEKPFLLEV</sequence>
<dbReference type="PATRIC" id="fig|940295.4.peg.283"/>
<dbReference type="NCBIfam" id="NF037959">
    <property type="entry name" value="MFS_SpdSyn"/>
    <property type="match status" value="1"/>
</dbReference>
<dbReference type="InterPro" id="IPR035246">
    <property type="entry name" value="Spermidine_synt_N"/>
</dbReference>
<dbReference type="HAMAP" id="MF_00198">
    <property type="entry name" value="Spermidine_synth"/>
    <property type="match status" value="1"/>
</dbReference>
<comment type="subunit">
    <text evidence="6">Homodimer or homotetramer.</text>
</comment>
<evidence type="ECO:0000256" key="6">
    <source>
        <dbReference type="HAMAP-Rule" id="MF_00198"/>
    </source>
</evidence>
<feature type="binding site" evidence="6">
    <location>
        <position position="38"/>
    </location>
    <ligand>
        <name>S-methyl-5'-thioadenosine</name>
        <dbReference type="ChEBI" id="CHEBI:17509"/>
    </ligand>
</feature>
<evidence type="ECO:0000256" key="7">
    <source>
        <dbReference type="PROSITE-ProRule" id="PRU00354"/>
    </source>
</evidence>
<dbReference type="InterPro" id="IPR029063">
    <property type="entry name" value="SAM-dependent_MTases_sf"/>
</dbReference>
<evidence type="ECO:0000256" key="9">
    <source>
        <dbReference type="RuleBase" id="RU003837"/>
    </source>
</evidence>
<feature type="active site" description="Proton acceptor" evidence="6 7">
    <location>
        <position position="163"/>
    </location>
</feature>
<dbReference type="GO" id="GO:0010487">
    <property type="term" value="F:thermospermine synthase activity"/>
    <property type="evidence" value="ECO:0007669"/>
    <property type="project" value="UniProtKB-EC"/>
</dbReference>
<dbReference type="EC" id="2.5.1.16" evidence="6"/>
<comment type="catalytic activity">
    <reaction evidence="6 9">
        <text>S-adenosyl 3-(methylsulfanyl)propylamine + putrescine = S-methyl-5'-thioadenosine + spermidine + H(+)</text>
        <dbReference type="Rhea" id="RHEA:12721"/>
        <dbReference type="ChEBI" id="CHEBI:15378"/>
        <dbReference type="ChEBI" id="CHEBI:17509"/>
        <dbReference type="ChEBI" id="CHEBI:57443"/>
        <dbReference type="ChEBI" id="CHEBI:57834"/>
        <dbReference type="ChEBI" id="CHEBI:326268"/>
        <dbReference type="EC" id="2.5.1.16"/>
    </reaction>
</comment>
<dbReference type="NCBIfam" id="NF002010">
    <property type="entry name" value="PRK00811.1"/>
    <property type="match status" value="1"/>
</dbReference>
<evidence type="ECO:0000259" key="10">
    <source>
        <dbReference type="PROSITE" id="PS51006"/>
    </source>
</evidence>
<evidence type="ECO:0000256" key="3">
    <source>
        <dbReference type="ARBA" id="ARBA00022679"/>
    </source>
</evidence>
<dbReference type="Gene3D" id="2.30.140.10">
    <property type="entry name" value="Spermidine synthase, tetramerisation domain"/>
    <property type="match status" value="1"/>
</dbReference>
<dbReference type="GO" id="GO:0004766">
    <property type="term" value="F:spermidine synthase activity"/>
    <property type="evidence" value="ECO:0007669"/>
    <property type="project" value="UniProtKB-UniRule"/>
</dbReference>
<dbReference type="RefSeq" id="WP_075049336.1">
    <property type="nucleotide sequence ID" value="NZ_CP006867.1"/>
</dbReference>
<evidence type="ECO:0000256" key="8">
    <source>
        <dbReference type="RuleBase" id="RU003836"/>
    </source>
</evidence>
<dbReference type="Gene3D" id="3.40.50.150">
    <property type="entry name" value="Vaccinia Virus protein VP39"/>
    <property type="match status" value="1"/>
</dbReference>
<dbReference type="STRING" id="940295.EYM_01450"/>
<keyword evidence="4 6" id="KW-0620">Polyamine biosynthesis</keyword>
<feature type="binding site" evidence="6">
    <location>
        <begin position="144"/>
        <end position="145"/>
    </location>
    <ligand>
        <name>S-methyl-5'-thioadenosine</name>
        <dbReference type="ChEBI" id="CHEBI:17509"/>
    </ligand>
</feature>
<dbReference type="InterPro" id="IPR030373">
    <property type="entry name" value="PABS_CS"/>
</dbReference>
<dbReference type="NCBIfam" id="TIGR00417">
    <property type="entry name" value="speE"/>
    <property type="match status" value="1"/>
</dbReference>
<evidence type="ECO:0000256" key="1">
    <source>
        <dbReference type="ARBA" id="ARBA00007867"/>
    </source>
</evidence>
<dbReference type="PANTHER" id="PTHR43317">
    <property type="entry name" value="THERMOSPERMINE SYNTHASE ACAULIS5"/>
    <property type="match status" value="1"/>
</dbReference>
<protein>
    <recommendedName>
        <fullName evidence="6">Polyamine aminopropyltransferase</fullName>
    </recommendedName>
    <alternativeName>
        <fullName evidence="6">Putrescine aminopropyltransferase</fullName>
        <shortName evidence="6">PAPT</shortName>
    </alternativeName>
    <alternativeName>
        <fullName evidence="6">Spermidine synthase</fullName>
        <shortName evidence="6">SPDS</shortName>
        <shortName evidence="6">SPDSY</shortName>
        <ecNumber evidence="6">2.5.1.16</ecNumber>
    </alternativeName>
</protein>
<dbReference type="Proteomes" id="UP000060778">
    <property type="component" value="Chromosome"/>
</dbReference>
<feature type="binding site" evidence="6">
    <location>
        <position position="112"/>
    </location>
    <ligand>
        <name>S-methyl-5'-thioadenosine</name>
        <dbReference type="ChEBI" id="CHEBI:17509"/>
    </ligand>
</feature>
<organism evidence="11 12">
    <name type="scientific">Ignicoccus islandicus DSM 13165</name>
    <dbReference type="NCBI Taxonomy" id="940295"/>
    <lineage>
        <taxon>Archaea</taxon>
        <taxon>Thermoproteota</taxon>
        <taxon>Thermoprotei</taxon>
        <taxon>Desulfurococcales</taxon>
        <taxon>Desulfurococcaceae</taxon>
        <taxon>Ignicoccus</taxon>
    </lineage>
</organism>
<evidence type="ECO:0000313" key="12">
    <source>
        <dbReference type="Proteomes" id="UP000060778"/>
    </source>
</evidence>
<dbReference type="CDD" id="cd02440">
    <property type="entry name" value="AdoMet_MTases"/>
    <property type="match status" value="1"/>
</dbReference>
<evidence type="ECO:0000256" key="5">
    <source>
        <dbReference type="ARBA" id="ARBA00048874"/>
    </source>
</evidence>
<dbReference type="PANTHER" id="PTHR43317:SF1">
    <property type="entry name" value="THERMOSPERMINE SYNTHASE ACAULIS5"/>
    <property type="match status" value="1"/>
</dbReference>
<dbReference type="OrthoDB" id="10538at2157"/>
<dbReference type="InterPro" id="IPR037163">
    <property type="entry name" value="Spermidine_synt_N_sf"/>
</dbReference>
<keyword evidence="3 6" id="KW-0808">Transferase</keyword>
<dbReference type="PROSITE" id="PS01330">
    <property type="entry name" value="PABS_1"/>
    <property type="match status" value="1"/>
</dbReference>
<evidence type="ECO:0000256" key="2">
    <source>
        <dbReference type="ARBA" id="ARBA00022490"/>
    </source>
</evidence>
<feature type="binding site" evidence="6">
    <location>
        <position position="93"/>
    </location>
    <ligand>
        <name>spermidine</name>
        <dbReference type="ChEBI" id="CHEBI:57834"/>
    </ligand>
</feature>
<reference evidence="11 12" key="1">
    <citation type="submission" date="2013-11" db="EMBL/GenBank/DDBJ databases">
        <title>Comparative genomics of Ignicoccus.</title>
        <authorList>
            <person name="Podar M."/>
        </authorList>
    </citation>
    <scope>NUCLEOTIDE SEQUENCE [LARGE SCALE GENOMIC DNA]</scope>
    <source>
        <strain evidence="11 12">DSM 13165</strain>
    </source>
</reference>
<feature type="domain" description="PABS" evidence="10">
    <location>
        <begin position="9"/>
        <end position="244"/>
    </location>
</feature>
<dbReference type="GO" id="GO:0050314">
    <property type="term" value="F:sym-norspermidine synthase activity"/>
    <property type="evidence" value="ECO:0007669"/>
    <property type="project" value="UniProtKB-ARBA"/>
</dbReference>
<dbReference type="InterPro" id="IPR001045">
    <property type="entry name" value="Spermi_synthase"/>
</dbReference>